<dbReference type="InterPro" id="IPR012027">
    <property type="entry name" value="Formylmethanofuran_DH_asu"/>
</dbReference>
<feature type="domain" description="Amidohydrolase 3" evidence="1">
    <location>
        <begin position="88"/>
        <end position="513"/>
    </location>
</feature>
<dbReference type="Proteomes" id="UP000001025">
    <property type="component" value="Chromosome"/>
</dbReference>
<dbReference type="InterPro" id="IPR050378">
    <property type="entry name" value="Metallo-dep_Hydrolases_sf"/>
</dbReference>
<dbReference type="InterPro" id="IPR013108">
    <property type="entry name" value="Amidohydro_3"/>
</dbReference>
<dbReference type="EnsemblBacteria" id="CAD76481">
    <property type="protein sequence ID" value="CAD76481"/>
    <property type="gene ID" value="RB9834"/>
</dbReference>
<dbReference type="Gene3D" id="2.30.40.10">
    <property type="entry name" value="Urease, subunit C, domain 1"/>
    <property type="match status" value="1"/>
</dbReference>
<dbReference type="HOGENOM" id="CLU_035587_0_0_0"/>
<dbReference type="GO" id="GO:0016491">
    <property type="term" value="F:oxidoreductase activity"/>
    <property type="evidence" value="ECO:0007669"/>
    <property type="project" value="UniProtKB-KW"/>
</dbReference>
<dbReference type="Gene3D" id="3.20.20.140">
    <property type="entry name" value="Metal-dependent hydrolases"/>
    <property type="match status" value="1"/>
</dbReference>
<name>Q7UKZ9_RHOBA</name>
<organism evidence="2 3">
    <name type="scientific">Rhodopirellula baltica (strain DSM 10527 / NCIMB 13988 / SH1)</name>
    <dbReference type="NCBI Taxonomy" id="243090"/>
    <lineage>
        <taxon>Bacteria</taxon>
        <taxon>Pseudomonadati</taxon>
        <taxon>Planctomycetota</taxon>
        <taxon>Planctomycetia</taxon>
        <taxon>Pirellulales</taxon>
        <taxon>Pirellulaceae</taxon>
        <taxon>Rhodopirellula</taxon>
    </lineage>
</organism>
<keyword evidence="2" id="KW-0560">Oxidoreductase</keyword>
<keyword evidence="3" id="KW-1185">Reference proteome</keyword>
<dbReference type="InterPro" id="IPR011059">
    <property type="entry name" value="Metal-dep_hydrolase_composite"/>
</dbReference>
<dbReference type="SUPFAM" id="SSF51556">
    <property type="entry name" value="Metallo-dependent hydrolases"/>
    <property type="match status" value="1"/>
</dbReference>
<dbReference type="EMBL" id="BX294150">
    <property type="protein sequence ID" value="CAD76481.1"/>
    <property type="molecule type" value="Genomic_DNA"/>
</dbReference>
<dbReference type="KEGG" id="rba:RB9834"/>
<dbReference type="PANTHER" id="PTHR11647:SF1">
    <property type="entry name" value="COLLAPSIN RESPONSE MEDIATOR PROTEIN"/>
    <property type="match status" value="1"/>
</dbReference>
<evidence type="ECO:0000259" key="1">
    <source>
        <dbReference type="Pfam" id="PF07969"/>
    </source>
</evidence>
<dbReference type="NCBIfam" id="TIGR03121">
    <property type="entry name" value="one_C_dehyd_A"/>
    <property type="match status" value="1"/>
</dbReference>
<dbReference type="GO" id="GO:0016810">
    <property type="term" value="F:hydrolase activity, acting on carbon-nitrogen (but not peptide) bonds"/>
    <property type="evidence" value="ECO:0007669"/>
    <property type="project" value="InterPro"/>
</dbReference>
<dbReference type="EC" id="1.2.99.5" evidence="2"/>
<protein>
    <submittedName>
        <fullName evidence="2">Formylmethanofuran dehydrogenase subunit A</fullName>
        <ecNumber evidence="2">1.2.99.5</ecNumber>
    </submittedName>
</protein>
<accession>Q7UKZ9</accession>
<dbReference type="InterPro" id="IPR032466">
    <property type="entry name" value="Metal_Hydrolase"/>
</dbReference>
<sequence length="606" mass="66347">MDHKVQGEHRTRDIGIRVYSPPNIHFWQPSPSARHFPRLFFTMLTVLQGSRLIDPSAPGAKPGGTIADLWWRDGYLIKAPEKGTVADQTIDGSGCITMAGGIDLHTHIGGGKITLARMLLGDQMPPWREATRVNGEDAASCEFLPSASVTASRYLDMGYTTCFEPAVIPCNARSAHAEMADIRGLDTGGYCLLGNDDVLLRLIADDEPQEVINAYVAWMVQATRCIAVKVVNPGGINAFKFNEREMDVDTQHPKYGITPGQIIRVLCRAVSEIGLRHPLHVHCSNLGVPGNIDSTLATIRAADGYPIHLTHAQFHSYGTEGPYKFSSSAAKLADALKANPNVTLDVGQIQFGQTVTISADAMHQFDNRNLAKPRKSVLLDIECEAGCGVVPFKYARREFVHSLQWAIGLELFLMVDNPSRVFLTTDHPNGGPFTAYPHLIALLTDRSLRETALSEIHSDAAAASSLAGIDREYSLDDIAVMTRSAPASILGLSDRGRLQPGCVADVVVYEENANIETMFRTPRDVFKQGVRIRSRGQNVETATAARRDSTLVASVEVDPTYVPKFRDMHARTGTFAMDRLQISKGEMDDVIGTRLVETTWPENQDG</sequence>
<gene>
    <name evidence="2" type="primary">fwdA</name>
    <name evidence="2" type="ordered locus">RB9834</name>
</gene>
<proteinExistence type="predicted"/>
<dbReference type="OrthoDB" id="9775607at2"/>
<dbReference type="Pfam" id="PF07969">
    <property type="entry name" value="Amidohydro_3"/>
    <property type="match status" value="1"/>
</dbReference>
<dbReference type="eggNOG" id="COG1229">
    <property type="taxonomic scope" value="Bacteria"/>
</dbReference>
<dbReference type="PIRSF" id="PIRSF006453">
    <property type="entry name" value="FwdA"/>
    <property type="match status" value="1"/>
</dbReference>
<dbReference type="PATRIC" id="fig|243090.15.peg.4731"/>
<evidence type="ECO:0000313" key="2">
    <source>
        <dbReference type="EMBL" id="CAD76481.1"/>
    </source>
</evidence>
<evidence type="ECO:0000313" key="3">
    <source>
        <dbReference type="Proteomes" id="UP000001025"/>
    </source>
</evidence>
<dbReference type="InParanoid" id="Q7UKZ9"/>
<reference evidence="2 3" key="1">
    <citation type="journal article" date="2003" name="Proc. Natl. Acad. Sci. U.S.A.">
        <title>Complete genome sequence of the marine planctomycete Pirellula sp. strain 1.</title>
        <authorList>
            <person name="Gloeckner F.O."/>
            <person name="Kube M."/>
            <person name="Bauer M."/>
            <person name="Teeling H."/>
            <person name="Lombardot T."/>
            <person name="Ludwig W."/>
            <person name="Gade D."/>
            <person name="Beck A."/>
            <person name="Borzym K."/>
            <person name="Heitmann K."/>
            <person name="Rabus R."/>
            <person name="Schlesner H."/>
            <person name="Amann R."/>
            <person name="Reinhardt R."/>
        </authorList>
    </citation>
    <scope>NUCLEOTIDE SEQUENCE [LARGE SCALE GENOMIC DNA]</scope>
    <source>
        <strain evidence="3">DSM 10527 / NCIMB 13988 / SH1</strain>
    </source>
</reference>
<dbReference type="PANTHER" id="PTHR11647">
    <property type="entry name" value="HYDRANTOINASE/DIHYDROPYRIMIDINASE FAMILY MEMBER"/>
    <property type="match status" value="1"/>
</dbReference>
<dbReference type="SUPFAM" id="SSF51338">
    <property type="entry name" value="Composite domain of metallo-dependent hydrolases"/>
    <property type="match status" value="2"/>
</dbReference>
<dbReference type="STRING" id="243090.RB9834"/>
<dbReference type="AlphaFoldDB" id="Q7UKZ9"/>